<reference evidence="5 6" key="1">
    <citation type="journal article" date="2018" name="Proc. Natl. Acad. Sci. U.S.A.">
        <title>Draft genome sequence of Camellia sinensis var. sinensis provides insights into the evolution of the tea genome and tea quality.</title>
        <authorList>
            <person name="Wei C."/>
            <person name="Yang H."/>
            <person name="Wang S."/>
            <person name="Zhao J."/>
            <person name="Liu C."/>
            <person name="Gao L."/>
            <person name="Xia E."/>
            <person name="Lu Y."/>
            <person name="Tai Y."/>
            <person name="She G."/>
            <person name="Sun J."/>
            <person name="Cao H."/>
            <person name="Tong W."/>
            <person name="Gao Q."/>
            <person name="Li Y."/>
            <person name="Deng W."/>
            <person name="Jiang X."/>
            <person name="Wang W."/>
            <person name="Chen Q."/>
            <person name="Zhang S."/>
            <person name="Li H."/>
            <person name="Wu J."/>
            <person name="Wang P."/>
            <person name="Li P."/>
            <person name="Shi C."/>
            <person name="Zheng F."/>
            <person name="Jian J."/>
            <person name="Huang B."/>
            <person name="Shan D."/>
            <person name="Shi M."/>
            <person name="Fang C."/>
            <person name="Yue Y."/>
            <person name="Li F."/>
            <person name="Li D."/>
            <person name="Wei S."/>
            <person name="Han B."/>
            <person name="Jiang C."/>
            <person name="Yin Y."/>
            <person name="Xia T."/>
            <person name="Zhang Z."/>
            <person name="Bennetzen J.L."/>
            <person name="Zhao S."/>
            <person name="Wan X."/>
        </authorList>
    </citation>
    <scope>NUCLEOTIDE SEQUENCE [LARGE SCALE GENOMIC DNA]</scope>
    <source>
        <strain evidence="6">cv. Shuchazao</strain>
        <tissue evidence="5">Leaf</tissue>
    </source>
</reference>
<gene>
    <name evidence="5" type="ORF">TEA_018449</name>
</gene>
<feature type="compositionally biased region" description="Low complexity" evidence="3">
    <location>
        <begin position="807"/>
        <end position="816"/>
    </location>
</feature>
<dbReference type="AlphaFoldDB" id="A0A4V3WJV5"/>
<dbReference type="InterPro" id="IPR035979">
    <property type="entry name" value="RBD_domain_sf"/>
</dbReference>
<feature type="compositionally biased region" description="Basic and acidic residues" evidence="3">
    <location>
        <begin position="569"/>
        <end position="578"/>
    </location>
</feature>
<accession>A0A4V3WJV5</accession>
<dbReference type="CDD" id="cd00590">
    <property type="entry name" value="RRM_SF"/>
    <property type="match status" value="3"/>
</dbReference>
<feature type="compositionally biased region" description="Basic and acidic residues" evidence="3">
    <location>
        <begin position="497"/>
        <end position="523"/>
    </location>
</feature>
<dbReference type="SMART" id="SM00360">
    <property type="entry name" value="RRM"/>
    <property type="match status" value="3"/>
</dbReference>
<feature type="compositionally biased region" description="Basic and acidic residues" evidence="3">
    <location>
        <begin position="613"/>
        <end position="636"/>
    </location>
</feature>
<feature type="region of interest" description="Disordered" evidence="3">
    <location>
        <begin position="189"/>
        <end position="213"/>
    </location>
</feature>
<dbReference type="SUPFAM" id="SSF54928">
    <property type="entry name" value="RNA-binding domain, RBD"/>
    <property type="match status" value="2"/>
</dbReference>
<dbReference type="InterPro" id="IPR012677">
    <property type="entry name" value="Nucleotide-bd_a/b_plait_sf"/>
</dbReference>
<feature type="region of interest" description="Disordered" evidence="3">
    <location>
        <begin position="107"/>
        <end position="165"/>
    </location>
</feature>
<feature type="compositionally biased region" description="Basic and acidic residues" evidence="3">
    <location>
        <begin position="591"/>
        <end position="602"/>
    </location>
</feature>
<dbReference type="STRING" id="542762.A0A4V3WJV5"/>
<name>A0A4V3WJV5_CAMSN</name>
<comment type="caution">
    <text evidence="5">The sequence shown here is derived from an EMBL/GenBank/DDBJ whole genome shotgun (WGS) entry which is preliminary data.</text>
</comment>
<protein>
    <recommendedName>
        <fullName evidence="4">RRM domain-containing protein</fullName>
    </recommendedName>
</protein>
<dbReference type="PANTHER" id="PTHR21245">
    <property type="entry name" value="HETEROGENEOUS NUCLEAR RIBONUCLEOPROTEIN"/>
    <property type="match status" value="1"/>
</dbReference>
<proteinExistence type="predicted"/>
<feature type="region of interest" description="Disordered" evidence="3">
    <location>
        <begin position="487"/>
        <end position="636"/>
    </location>
</feature>
<feature type="region of interest" description="Disordered" evidence="3">
    <location>
        <begin position="794"/>
        <end position="818"/>
    </location>
</feature>
<sequence length="909" mass="100851">MPPGKKPTSARASKSKQSDIELSLDDQNNTVVLKLENKDQELETQQEAESSSEPKVKEEDEEAAAQQINKEIITNSMEEVEGTVVDSKEEATNVEAVIADRVNVESVEQSRVVKEEGERMEGLDKSDDANMEDDDDAIEGKTVDDEQKQKEGIDGVPVAEQHSSEEEIAAAQINDAEALEDNSNVLVLNEGRDGEGEGEGDGKNEEDNEIDEHPAEFIHNHITDRKKEKDLEIFIGRLDKEAVEDDLIKVFGKFGEIREAKIVRKSTTNKSKGFAFIRYATVEQAKNALSASKDGIEVRGKHVKMSASEGNDTLYMGNICKSWTKERVLGALKSYGIENIAEMHLPDDPRKGGKIKGFALLEFSTHSDAMEAIQRLRKPDVVFGRDISAKVAFAQTPLRPNQDVLSELKTVYLEGLTDDWNKGKVNELCKQYGELVEIKLSRNIGTKSKDFGFITFTSQEGALACVEGINNAHIGEEVKVVKASIAKPHSKGQLQKQDTHGSFKVKEKGMAPSTKEESERENKAGSSKMKGHAKSKQSKRKGKTVAEDKGKTISESEIGGGGKPKKSRTVTEDQPKLERKNRKRKNLHLNAEGRGKIGAEHGHNKRPSKKPQGSKEKESKNFRKPKRDPYIRKGPDYGADFARHRNSDAPGPAVSYQSHAYNTVYGYKRPHADMEPHAGYIEPVAQKRGRTYSEYTEPPVRMQYKPHVEYLEHSVGTQSRPHRGYHEPPVGTHGRPHGGFREPALGLHSQPHAGYLEPAVRRQGQSHAGYFESAAGKHGHNPYALALRRHNSCPVDRAGEQDGHGSGHSASVAGSSRLPPPVPNYTSYAAYEYLQLESHSWMKQLLSDARQLIFIESYFAYMSCLKTAHHESSDNPHPASWVVAVLVVTIKAVEYIYLLGGHTTEKLLE</sequence>
<dbReference type="Proteomes" id="UP000306102">
    <property type="component" value="Unassembled WGS sequence"/>
</dbReference>
<evidence type="ECO:0000259" key="4">
    <source>
        <dbReference type="PROSITE" id="PS50102"/>
    </source>
</evidence>
<feature type="domain" description="RRM" evidence="4">
    <location>
        <begin position="231"/>
        <end position="310"/>
    </location>
</feature>
<feature type="compositionally biased region" description="Polar residues" evidence="3">
    <location>
        <begin position="66"/>
        <end position="75"/>
    </location>
</feature>
<keyword evidence="6" id="KW-1185">Reference proteome</keyword>
<dbReference type="Gene3D" id="3.30.70.330">
    <property type="match status" value="3"/>
</dbReference>
<evidence type="ECO:0000256" key="2">
    <source>
        <dbReference type="PROSITE-ProRule" id="PRU00176"/>
    </source>
</evidence>
<feature type="region of interest" description="Disordered" evidence="3">
    <location>
        <begin position="1"/>
        <end position="75"/>
    </location>
</feature>
<organism evidence="5 6">
    <name type="scientific">Camellia sinensis var. sinensis</name>
    <name type="common">China tea</name>
    <dbReference type="NCBI Taxonomy" id="542762"/>
    <lineage>
        <taxon>Eukaryota</taxon>
        <taxon>Viridiplantae</taxon>
        <taxon>Streptophyta</taxon>
        <taxon>Embryophyta</taxon>
        <taxon>Tracheophyta</taxon>
        <taxon>Spermatophyta</taxon>
        <taxon>Magnoliopsida</taxon>
        <taxon>eudicotyledons</taxon>
        <taxon>Gunneridae</taxon>
        <taxon>Pentapetalae</taxon>
        <taxon>asterids</taxon>
        <taxon>Ericales</taxon>
        <taxon>Theaceae</taxon>
        <taxon>Camellia</taxon>
    </lineage>
</organism>
<dbReference type="InterPro" id="IPR000504">
    <property type="entry name" value="RRM_dom"/>
</dbReference>
<feature type="compositionally biased region" description="Basic and acidic residues" evidence="3">
    <location>
        <begin position="544"/>
        <end position="554"/>
    </location>
</feature>
<evidence type="ECO:0000256" key="3">
    <source>
        <dbReference type="SAM" id="MobiDB-lite"/>
    </source>
</evidence>
<feature type="domain" description="RRM" evidence="4">
    <location>
        <begin position="409"/>
        <end position="488"/>
    </location>
</feature>
<evidence type="ECO:0000313" key="5">
    <source>
        <dbReference type="EMBL" id="THF98376.1"/>
    </source>
</evidence>
<feature type="domain" description="RRM" evidence="4">
    <location>
        <begin position="312"/>
        <end position="394"/>
    </location>
</feature>
<feature type="compositionally biased region" description="Basic and acidic residues" evidence="3">
    <location>
        <begin position="190"/>
        <end position="213"/>
    </location>
</feature>
<dbReference type="EMBL" id="SDRB02012221">
    <property type="protein sequence ID" value="THF98376.1"/>
    <property type="molecule type" value="Genomic_DNA"/>
</dbReference>
<evidence type="ECO:0000256" key="1">
    <source>
        <dbReference type="ARBA" id="ARBA00022884"/>
    </source>
</evidence>
<dbReference type="GO" id="GO:0003723">
    <property type="term" value="F:RNA binding"/>
    <property type="evidence" value="ECO:0007669"/>
    <property type="project" value="UniProtKB-UniRule"/>
</dbReference>
<dbReference type="Pfam" id="PF00076">
    <property type="entry name" value="RRM_1"/>
    <property type="match status" value="3"/>
</dbReference>
<dbReference type="PROSITE" id="PS50102">
    <property type="entry name" value="RRM"/>
    <property type="match status" value="3"/>
</dbReference>
<feature type="compositionally biased region" description="Basic and acidic residues" evidence="3">
    <location>
        <begin position="138"/>
        <end position="153"/>
    </location>
</feature>
<feature type="compositionally biased region" description="Basic and acidic residues" evidence="3">
    <location>
        <begin position="111"/>
        <end position="128"/>
    </location>
</feature>
<keyword evidence="1 2" id="KW-0694">RNA-binding</keyword>
<feature type="compositionally biased region" description="Basic residues" evidence="3">
    <location>
        <begin position="529"/>
        <end position="543"/>
    </location>
</feature>
<evidence type="ECO:0000313" key="6">
    <source>
        <dbReference type="Proteomes" id="UP000306102"/>
    </source>
</evidence>